<dbReference type="Pfam" id="PF13493">
    <property type="entry name" value="DUF4118"/>
    <property type="match status" value="1"/>
</dbReference>
<keyword evidence="10 11" id="KW-0472">Membrane</keyword>
<evidence type="ECO:0000256" key="4">
    <source>
        <dbReference type="ARBA" id="ARBA00022692"/>
    </source>
</evidence>
<evidence type="ECO:0000313" key="14">
    <source>
        <dbReference type="Proteomes" id="UP001237595"/>
    </source>
</evidence>
<comment type="subcellular location">
    <subcellularLocation>
        <location evidence="1">Membrane</location>
        <topology evidence="1">Multi-pass membrane protein</topology>
    </subcellularLocation>
</comment>
<sequence length="266" mass="28081">MDMPRGRSFAWLVTHRPLVVGVAVLLPLAACAVLSVFRDSVPNTSSALGLVLLIVAAASTGIRSAGLLAALSSAVWFDFFLTEPYNRFAITDQADIETAALLMLVGAAVSEIALWGRRQQARASLEQGYLDGVLRTAAAVSAGQSSTESLIEHVCGQIVELLQIDRCRFDPGDGPVLATIEADGTVKYNAHPLNVRRLGLPTDTEIELVVQSHGAIHGRFLLTAATSVVRPSQQQLRVAVTLANQVGVALATNTDDGNEGQPSTSS</sequence>
<evidence type="ECO:0000256" key="11">
    <source>
        <dbReference type="SAM" id="Phobius"/>
    </source>
</evidence>
<feature type="transmembrane region" description="Helical" evidence="11">
    <location>
        <begin position="18"/>
        <end position="37"/>
    </location>
</feature>
<accession>A0ABT6PSZ3</accession>
<keyword evidence="8 11" id="KW-1133">Transmembrane helix</keyword>
<dbReference type="RefSeq" id="WP_281457390.1">
    <property type="nucleotide sequence ID" value="NZ_JASAOF010000015.1"/>
</dbReference>
<dbReference type="InterPro" id="IPR025201">
    <property type="entry name" value="KdpD_TM"/>
</dbReference>
<dbReference type="InterPro" id="IPR038318">
    <property type="entry name" value="KdpD_sf"/>
</dbReference>
<name>A0ABT6PSZ3_9PSEU</name>
<reference evidence="13 14" key="1">
    <citation type="submission" date="2023-04" db="EMBL/GenBank/DDBJ databases">
        <title>Draft genome sequence of Saccharopolyspora sp. TS4A08 isolated from sweet potato rhizospheric soil.</title>
        <authorList>
            <person name="Suksaard P."/>
            <person name="Duangmal K."/>
        </authorList>
    </citation>
    <scope>NUCLEOTIDE SEQUENCE [LARGE SCALE GENOMIC DNA]</scope>
    <source>
        <strain evidence="13 14">TS4A08</strain>
    </source>
</reference>
<evidence type="ECO:0000259" key="12">
    <source>
        <dbReference type="Pfam" id="PF13493"/>
    </source>
</evidence>
<evidence type="ECO:0000256" key="9">
    <source>
        <dbReference type="ARBA" id="ARBA00023012"/>
    </source>
</evidence>
<evidence type="ECO:0000256" key="6">
    <source>
        <dbReference type="ARBA" id="ARBA00022777"/>
    </source>
</evidence>
<evidence type="ECO:0000256" key="10">
    <source>
        <dbReference type="ARBA" id="ARBA00023136"/>
    </source>
</evidence>
<evidence type="ECO:0000256" key="1">
    <source>
        <dbReference type="ARBA" id="ARBA00004141"/>
    </source>
</evidence>
<gene>
    <name evidence="13" type="ORF">QFW96_20905</name>
</gene>
<keyword evidence="9" id="KW-0902">Two-component regulatory system</keyword>
<comment type="caution">
    <text evidence="13">The sequence shown here is derived from an EMBL/GenBank/DDBJ whole genome shotgun (WGS) entry which is preliminary data.</text>
</comment>
<evidence type="ECO:0000256" key="2">
    <source>
        <dbReference type="ARBA" id="ARBA00022553"/>
    </source>
</evidence>
<organism evidence="13 14">
    <name type="scientific">Saccharopolyspora ipomoeae</name>
    <dbReference type="NCBI Taxonomy" id="3042027"/>
    <lineage>
        <taxon>Bacteria</taxon>
        <taxon>Bacillati</taxon>
        <taxon>Actinomycetota</taxon>
        <taxon>Actinomycetes</taxon>
        <taxon>Pseudonocardiales</taxon>
        <taxon>Pseudonocardiaceae</taxon>
        <taxon>Saccharopolyspora</taxon>
    </lineage>
</organism>
<feature type="domain" description="Sensor protein KdpD transmembrane" evidence="12">
    <location>
        <begin position="21"/>
        <end position="124"/>
    </location>
</feature>
<keyword evidence="6" id="KW-0418">Kinase</keyword>
<proteinExistence type="predicted"/>
<evidence type="ECO:0000256" key="8">
    <source>
        <dbReference type="ARBA" id="ARBA00022989"/>
    </source>
</evidence>
<evidence type="ECO:0000313" key="13">
    <source>
        <dbReference type="EMBL" id="MDI2031104.1"/>
    </source>
</evidence>
<keyword evidence="5" id="KW-0547">Nucleotide-binding</keyword>
<evidence type="ECO:0000256" key="5">
    <source>
        <dbReference type="ARBA" id="ARBA00022741"/>
    </source>
</evidence>
<keyword evidence="7" id="KW-0067">ATP-binding</keyword>
<dbReference type="EMBL" id="JASAOF010000015">
    <property type="protein sequence ID" value="MDI2031104.1"/>
    <property type="molecule type" value="Genomic_DNA"/>
</dbReference>
<evidence type="ECO:0000256" key="7">
    <source>
        <dbReference type="ARBA" id="ARBA00022840"/>
    </source>
</evidence>
<keyword evidence="2" id="KW-0597">Phosphoprotein</keyword>
<evidence type="ECO:0000256" key="3">
    <source>
        <dbReference type="ARBA" id="ARBA00022679"/>
    </source>
</evidence>
<keyword evidence="3" id="KW-0808">Transferase</keyword>
<dbReference type="Gene3D" id="1.20.120.620">
    <property type="entry name" value="Backbone structure of the membrane domain of e. Coli histidine kinase receptor kdpd"/>
    <property type="match status" value="1"/>
</dbReference>
<keyword evidence="14" id="KW-1185">Reference proteome</keyword>
<feature type="transmembrane region" description="Helical" evidence="11">
    <location>
        <begin position="49"/>
        <end position="76"/>
    </location>
</feature>
<keyword evidence="4 11" id="KW-0812">Transmembrane</keyword>
<dbReference type="Proteomes" id="UP001237595">
    <property type="component" value="Unassembled WGS sequence"/>
</dbReference>
<protein>
    <submittedName>
        <fullName evidence="13">DUF4118 domain-containing protein</fullName>
    </submittedName>
</protein>